<feature type="domain" description="Spore coat protein U/FanG" evidence="2">
    <location>
        <begin position="31"/>
        <end position="90"/>
    </location>
</feature>
<keyword evidence="1" id="KW-0732">Signal</keyword>
<evidence type="ECO:0000313" key="3">
    <source>
        <dbReference type="EMBL" id="MYM34337.1"/>
    </source>
</evidence>
<dbReference type="EMBL" id="WWCO01000005">
    <property type="protein sequence ID" value="MYM34337.1"/>
    <property type="molecule type" value="Genomic_DNA"/>
</dbReference>
<dbReference type="PANTHER" id="PTHR37089">
    <property type="entry name" value="PROTEIN U-RELATED"/>
    <property type="match status" value="1"/>
</dbReference>
<keyword evidence="4" id="KW-1185">Reference proteome</keyword>
<feature type="signal peptide" evidence="1">
    <location>
        <begin position="1"/>
        <end position="26"/>
    </location>
</feature>
<gene>
    <name evidence="3" type="ORF">GTP38_08295</name>
</gene>
<dbReference type="RefSeq" id="WP_160989737.1">
    <property type="nucleotide sequence ID" value="NZ_WWCO01000005.1"/>
</dbReference>
<evidence type="ECO:0000259" key="2">
    <source>
        <dbReference type="Pfam" id="PF05229"/>
    </source>
</evidence>
<accession>A0ABW9V9N5</accession>
<comment type="caution">
    <text evidence="3">The sequence shown here is derived from an EMBL/GenBank/DDBJ whole genome shotgun (WGS) entry which is preliminary data.</text>
</comment>
<feature type="chain" id="PRO_5045421099" evidence="1">
    <location>
        <begin position="27"/>
        <end position="105"/>
    </location>
</feature>
<dbReference type="Pfam" id="PF05229">
    <property type="entry name" value="SCPU"/>
    <property type="match status" value="1"/>
</dbReference>
<evidence type="ECO:0000256" key="1">
    <source>
        <dbReference type="SAM" id="SignalP"/>
    </source>
</evidence>
<evidence type="ECO:0000313" key="4">
    <source>
        <dbReference type="Proteomes" id="UP000449678"/>
    </source>
</evidence>
<proteinExistence type="predicted"/>
<dbReference type="InterPro" id="IPR053167">
    <property type="entry name" value="Spore_coat_component"/>
</dbReference>
<name>A0ABW9V9N5_9BURK</name>
<protein>
    <submittedName>
        <fullName evidence="3">Fimbrial major subunit CsuA/B family protein</fullName>
    </submittedName>
</protein>
<dbReference type="Proteomes" id="UP000449678">
    <property type="component" value="Unassembled WGS sequence"/>
</dbReference>
<dbReference type="InterPro" id="IPR007893">
    <property type="entry name" value="Spore_coat_U/FanG"/>
</dbReference>
<organism evidence="3 4">
    <name type="scientific">Duganella lactea</name>
    <dbReference type="NCBI Taxonomy" id="2692173"/>
    <lineage>
        <taxon>Bacteria</taxon>
        <taxon>Pseudomonadati</taxon>
        <taxon>Pseudomonadota</taxon>
        <taxon>Betaproteobacteria</taxon>
        <taxon>Burkholderiales</taxon>
        <taxon>Oxalobacteraceae</taxon>
        <taxon>Telluria group</taxon>
        <taxon>Duganella</taxon>
    </lineage>
</organism>
<dbReference type="PANTHER" id="PTHR37089:SF4">
    <property type="entry name" value="EXPORTED PROTEIN"/>
    <property type="match status" value="1"/>
</dbReference>
<sequence length="105" mass="10884">MRSKTITRAALVAAFGAAMVPMLSGAITTKTQTFDVTLKISADCIIATSTLDLGQSQGLLATAVNQTSQLQVTCTNTTPYNIGLNAGTGSLRSLTVYRTIPAQSS</sequence>
<reference evidence="3 4" key="1">
    <citation type="submission" date="2019-12" db="EMBL/GenBank/DDBJ databases">
        <title>Novel species isolated from a subtropical stream in China.</title>
        <authorList>
            <person name="Lu H."/>
        </authorList>
    </citation>
    <scope>NUCLEOTIDE SEQUENCE [LARGE SCALE GENOMIC DNA]</scope>
    <source>
        <strain evidence="3 4">FT94W</strain>
    </source>
</reference>